<evidence type="ECO:0000313" key="3">
    <source>
        <dbReference type="EMBL" id="AEG50391.1"/>
    </source>
</evidence>
<feature type="compositionally biased region" description="Basic and acidic residues" evidence="1">
    <location>
        <begin position="82"/>
        <end position="95"/>
    </location>
</feature>
<proteinExistence type="predicted"/>
<keyword evidence="4" id="KW-1185">Reference proteome</keyword>
<name>F6F0R9_SPHCR</name>
<dbReference type="InterPro" id="IPR002145">
    <property type="entry name" value="CopG"/>
</dbReference>
<dbReference type="EMBL" id="CP002798">
    <property type="protein sequence ID" value="AEG50391.1"/>
    <property type="molecule type" value="Genomic_DNA"/>
</dbReference>
<dbReference type="RefSeq" id="WP_013848627.1">
    <property type="nucleotide sequence ID" value="NC_015593.1"/>
</dbReference>
<gene>
    <name evidence="3" type="ORF">Sphch_2750</name>
</gene>
<dbReference type="HOGENOM" id="CLU_166926_1_0_5"/>
<dbReference type="GO" id="GO:0006355">
    <property type="term" value="P:regulation of DNA-templated transcription"/>
    <property type="evidence" value="ECO:0007669"/>
    <property type="project" value="InterPro"/>
</dbReference>
<dbReference type="STRING" id="690566.Sphch_2750"/>
<feature type="region of interest" description="Disordered" evidence="1">
    <location>
        <begin position="71"/>
        <end position="95"/>
    </location>
</feature>
<dbReference type="AlphaFoldDB" id="F6F0R9"/>
<dbReference type="GO" id="GO:0003677">
    <property type="term" value="F:DNA binding"/>
    <property type="evidence" value="ECO:0007669"/>
    <property type="project" value="UniProtKB-KW"/>
</dbReference>
<evidence type="ECO:0000256" key="1">
    <source>
        <dbReference type="SAM" id="MobiDB-lite"/>
    </source>
</evidence>
<evidence type="ECO:0000259" key="2">
    <source>
        <dbReference type="Pfam" id="PF01402"/>
    </source>
</evidence>
<dbReference type="SUPFAM" id="SSF47598">
    <property type="entry name" value="Ribbon-helix-helix"/>
    <property type="match status" value="1"/>
</dbReference>
<organism evidence="3 4">
    <name type="scientific">Sphingobium chlorophenolicum L-1</name>
    <dbReference type="NCBI Taxonomy" id="690566"/>
    <lineage>
        <taxon>Bacteria</taxon>
        <taxon>Pseudomonadati</taxon>
        <taxon>Pseudomonadota</taxon>
        <taxon>Alphaproteobacteria</taxon>
        <taxon>Sphingomonadales</taxon>
        <taxon>Sphingomonadaceae</taxon>
        <taxon>Sphingobium</taxon>
    </lineage>
</organism>
<evidence type="ECO:0000313" key="4">
    <source>
        <dbReference type="Proteomes" id="UP000007150"/>
    </source>
</evidence>
<reference evidence="3 4" key="1">
    <citation type="submission" date="2011-05" db="EMBL/GenBank/DDBJ databases">
        <title>Complete sequence of chromosome 1 of Sphingobium chlorophenolicum L-1.</title>
        <authorList>
            <consortium name="US DOE Joint Genome Institute"/>
            <person name="Lucas S."/>
            <person name="Han J."/>
            <person name="Lapidus A."/>
            <person name="Cheng J.-F."/>
            <person name="Goodwin L."/>
            <person name="Pitluck S."/>
            <person name="Peters L."/>
            <person name="Daligault H."/>
            <person name="Han C."/>
            <person name="Tapia R."/>
            <person name="Land M."/>
            <person name="Hauser L."/>
            <person name="Kyrpides N."/>
            <person name="Ivanova N."/>
            <person name="Pagani I."/>
            <person name="Turner P."/>
            <person name="Copley S."/>
            <person name="Woyke T."/>
        </authorList>
    </citation>
    <scope>NUCLEOTIDE SEQUENCE [LARGE SCALE GENOMIC DNA]</scope>
    <source>
        <strain evidence="3 4">L-1</strain>
    </source>
</reference>
<sequence length="95" mass="10800">MTEATFTFRVDSALKAAFNAMAEEQDMSAAQILRRMMREAVENHDEAAAHGRWQLREIGDAMHEADRTHGHRLSNDAIEAEWDQRIEKTDQSDGA</sequence>
<accession>F6F0R9</accession>
<dbReference type="InterPro" id="IPR010985">
    <property type="entry name" value="Ribbon_hlx_hlx"/>
</dbReference>
<keyword evidence="3" id="KW-0238">DNA-binding</keyword>
<dbReference type="Proteomes" id="UP000007150">
    <property type="component" value="Chromosome 1"/>
</dbReference>
<feature type="domain" description="Ribbon-helix-helix protein CopG" evidence="2">
    <location>
        <begin position="6"/>
        <end position="42"/>
    </location>
</feature>
<protein>
    <submittedName>
        <fullName evidence="3">CopG-like domain-containing protein DNA-binding protein</fullName>
    </submittedName>
</protein>
<dbReference type="KEGG" id="sch:Sphch_2750"/>
<dbReference type="Pfam" id="PF01402">
    <property type="entry name" value="RHH_1"/>
    <property type="match status" value="1"/>
</dbReference>